<dbReference type="PANTHER" id="PTHR35863">
    <property type="entry name" value="COBALT-PRECORRIN-5B C(1)-METHYLTRANSFERASE"/>
    <property type="match status" value="1"/>
</dbReference>
<dbReference type="Pfam" id="PF01888">
    <property type="entry name" value="CbiD"/>
    <property type="match status" value="1"/>
</dbReference>
<evidence type="ECO:0000256" key="3">
    <source>
        <dbReference type="ARBA" id="ARBA00022679"/>
    </source>
</evidence>
<protein>
    <recommendedName>
        <fullName evidence="5">Cobalt-precorrin-5B C(1)-methyltransferase</fullName>
        <ecNumber evidence="5">2.1.1.195</ecNumber>
    </recommendedName>
    <alternativeName>
        <fullName evidence="5">Cobalt-precorrin-6A synthase</fullName>
    </alternativeName>
</protein>
<dbReference type="GO" id="GO:0032259">
    <property type="term" value="P:methylation"/>
    <property type="evidence" value="ECO:0007669"/>
    <property type="project" value="UniProtKB-KW"/>
</dbReference>
<dbReference type="STRING" id="1121476.SAMN02745751_00336"/>
<evidence type="ECO:0000256" key="2">
    <source>
        <dbReference type="ARBA" id="ARBA00022603"/>
    </source>
</evidence>
<dbReference type="Gene3D" id="3.30.2110.10">
    <property type="entry name" value="CbiD-like"/>
    <property type="match status" value="1"/>
</dbReference>
<dbReference type="Proteomes" id="UP000184052">
    <property type="component" value="Unassembled WGS sequence"/>
</dbReference>
<dbReference type="GO" id="GO:0019251">
    <property type="term" value="P:anaerobic cobalamin biosynthetic process"/>
    <property type="evidence" value="ECO:0007669"/>
    <property type="project" value="UniProtKB-UniRule"/>
</dbReference>
<dbReference type="PANTHER" id="PTHR35863:SF1">
    <property type="entry name" value="COBALT-PRECORRIN-5B C(1)-METHYLTRANSFERASE"/>
    <property type="match status" value="1"/>
</dbReference>
<organism evidence="6 7">
    <name type="scientific">Dethiosulfatibacter aminovorans DSM 17477</name>
    <dbReference type="NCBI Taxonomy" id="1121476"/>
    <lineage>
        <taxon>Bacteria</taxon>
        <taxon>Bacillati</taxon>
        <taxon>Bacillota</taxon>
        <taxon>Tissierellia</taxon>
        <taxon>Dethiosulfatibacter</taxon>
    </lineage>
</organism>
<proteinExistence type="inferred from homology"/>
<name>A0A1M6B2U5_9FIRM</name>
<comment type="pathway">
    <text evidence="5">Cofactor biosynthesis; adenosylcobalamin biosynthesis; cob(II)yrinate a,c-diamide from sirohydrochlorin (anaerobic route): step 6/10.</text>
</comment>
<comment type="function">
    <text evidence="5">Catalyzes the methylation of C-1 in cobalt-precorrin-5B to form cobalt-precorrin-6A.</text>
</comment>
<dbReference type="SUPFAM" id="SSF111342">
    <property type="entry name" value="CbiD-like"/>
    <property type="match status" value="1"/>
</dbReference>
<reference evidence="6 7" key="1">
    <citation type="submission" date="2016-11" db="EMBL/GenBank/DDBJ databases">
        <authorList>
            <person name="Jaros S."/>
            <person name="Januszkiewicz K."/>
            <person name="Wedrychowicz H."/>
        </authorList>
    </citation>
    <scope>NUCLEOTIDE SEQUENCE [LARGE SCALE GENOMIC DNA]</scope>
    <source>
        <strain evidence="6 7">DSM 17477</strain>
    </source>
</reference>
<dbReference type="PIRSF" id="PIRSF026782">
    <property type="entry name" value="CbiD"/>
    <property type="match status" value="1"/>
</dbReference>
<evidence type="ECO:0000313" key="7">
    <source>
        <dbReference type="Proteomes" id="UP000184052"/>
    </source>
</evidence>
<dbReference type="UniPathway" id="UPA00148">
    <property type="reaction ID" value="UER00227"/>
</dbReference>
<keyword evidence="7" id="KW-1185">Reference proteome</keyword>
<dbReference type="RefSeq" id="WP_073046104.1">
    <property type="nucleotide sequence ID" value="NZ_FQZL01000004.1"/>
</dbReference>
<comment type="catalytic activity">
    <reaction evidence="5">
        <text>Co-precorrin-5B + S-adenosyl-L-methionine = Co-precorrin-6A + S-adenosyl-L-homocysteine</text>
        <dbReference type="Rhea" id="RHEA:26285"/>
        <dbReference type="ChEBI" id="CHEBI:57856"/>
        <dbReference type="ChEBI" id="CHEBI:59789"/>
        <dbReference type="ChEBI" id="CHEBI:60063"/>
        <dbReference type="ChEBI" id="CHEBI:60064"/>
        <dbReference type="EC" id="2.1.1.195"/>
    </reaction>
</comment>
<sequence>MEDRYIDKNGKKLRYGYTTGSCAAAASKAAVQMLSTGRKTDEVHIDTPFGWTIGIDVHPVEVNDCESSCYVTKDSGDDPDITNGMELYAKAEWCQDGTNEDMIVVETGKGIGKVTKKGLSVEPGNPAINPVPMKMIREEVKKVLPQGRGVKVTLWIPKGEELSRKTFNPRLGIVGGISIIGTTGIVEPMSEEALKESYAIEINMQVKEGNRTIILTPGNYGLDYTRKNNLDEKRAVRTSNFIGYMLDKSLEYGVENILFVGHAGKMTKIAAGVYQTHSKYGDGRLETIASYAGICGYGSEVLEKILDSTTTDEAISHIEDKRFEIYEMICERAAEKCRARVFGDVNVETLIFTNEYGFLGKSKNADKLIKELEIGQD</sequence>
<evidence type="ECO:0000256" key="5">
    <source>
        <dbReference type="HAMAP-Rule" id="MF_00787"/>
    </source>
</evidence>
<comment type="similarity">
    <text evidence="5">Belongs to the CbiD family.</text>
</comment>
<evidence type="ECO:0000256" key="1">
    <source>
        <dbReference type="ARBA" id="ARBA00022573"/>
    </source>
</evidence>
<gene>
    <name evidence="5" type="primary">cbiD</name>
    <name evidence="6" type="ORF">SAMN02745751_00336</name>
</gene>
<dbReference type="AlphaFoldDB" id="A0A1M6B2U5"/>
<dbReference type="InterPro" id="IPR002748">
    <property type="entry name" value="CbiD"/>
</dbReference>
<dbReference type="OrthoDB" id="6439987at2"/>
<dbReference type="EC" id="2.1.1.195" evidence="5"/>
<dbReference type="HAMAP" id="MF_00787">
    <property type="entry name" value="CbiD"/>
    <property type="match status" value="1"/>
</dbReference>
<keyword evidence="4 5" id="KW-0949">S-adenosyl-L-methionine</keyword>
<dbReference type="EMBL" id="FQZL01000004">
    <property type="protein sequence ID" value="SHI43026.1"/>
    <property type="molecule type" value="Genomic_DNA"/>
</dbReference>
<dbReference type="NCBIfam" id="TIGR00312">
    <property type="entry name" value="cbiD"/>
    <property type="match status" value="1"/>
</dbReference>
<evidence type="ECO:0000313" key="6">
    <source>
        <dbReference type="EMBL" id="SHI43026.1"/>
    </source>
</evidence>
<accession>A0A1M6B2U5</accession>
<evidence type="ECO:0000256" key="4">
    <source>
        <dbReference type="ARBA" id="ARBA00022691"/>
    </source>
</evidence>
<dbReference type="InterPro" id="IPR036074">
    <property type="entry name" value="CbiD_sf"/>
</dbReference>
<keyword evidence="2 5" id="KW-0489">Methyltransferase</keyword>
<dbReference type="GO" id="GO:0043780">
    <property type="term" value="F:cobalt-precorrin-5B C1-methyltransferase activity"/>
    <property type="evidence" value="ECO:0007669"/>
    <property type="project" value="RHEA"/>
</dbReference>
<keyword evidence="1 5" id="KW-0169">Cobalamin biosynthesis</keyword>
<keyword evidence="3 5" id="KW-0808">Transferase</keyword>